<reference evidence="2" key="1">
    <citation type="journal article" date="2023" name="Plant J.">
        <title>Genome sequences and population genomics provide insights into the demographic history, inbreeding, and mutation load of two 'living fossil' tree species of Dipteronia.</title>
        <authorList>
            <person name="Feng Y."/>
            <person name="Comes H.P."/>
            <person name="Chen J."/>
            <person name="Zhu S."/>
            <person name="Lu R."/>
            <person name="Zhang X."/>
            <person name="Li P."/>
            <person name="Qiu J."/>
            <person name="Olsen K.M."/>
            <person name="Qiu Y."/>
        </authorList>
    </citation>
    <scope>NUCLEOTIDE SEQUENCE</scope>
    <source>
        <strain evidence="2">KIB01</strain>
    </source>
</reference>
<gene>
    <name evidence="2" type="ORF">Ddye_005715</name>
</gene>
<dbReference type="Proteomes" id="UP001280121">
    <property type="component" value="Unassembled WGS sequence"/>
</dbReference>
<dbReference type="Pfam" id="PF00078">
    <property type="entry name" value="RVT_1"/>
    <property type="match status" value="1"/>
</dbReference>
<dbReference type="PANTHER" id="PTHR46890">
    <property type="entry name" value="NON-LTR RETROLELEMENT REVERSE TRANSCRIPTASE-LIKE PROTEIN-RELATED"/>
    <property type="match status" value="1"/>
</dbReference>
<comment type="caution">
    <text evidence="2">The sequence shown here is derived from an EMBL/GenBank/DDBJ whole genome shotgun (WGS) entry which is preliminary data.</text>
</comment>
<sequence>MKGLGEAVVTLIPKVKTPVRIQEFRPISLCNVIYKPITKVLANRLKIILDEVINPNQSAFVHSRLTHAKTTRNRTGLAQAI</sequence>
<evidence type="ECO:0000313" key="2">
    <source>
        <dbReference type="EMBL" id="KAK2659182.1"/>
    </source>
</evidence>
<organism evidence="2 3">
    <name type="scientific">Dipteronia dyeriana</name>
    <dbReference type="NCBI Taxonomy" id="168575"/>
    <lineage>
        <taxon>Eukaryota</taxon>
        <taxon>Viridiplantae</taxon>
        <taxon>Streptophyta</taxon>
        <taxon>Embryophyta</taxon>
        <taxon>Tracheophyta</taxon>
        <taxon>Spermatophyta</taxon>
        <taxon>Magnoliopsida</taxon>
        <taxon>eudicotyledons</taxon>
        <taxon>Gunneridae</taxon>
        <taxon>Pentapetalae</taxon>
        <taxon>rosids</taxon>
        <taxon>malvids</taxon>
        <taxon>Sapindales</taxon>
        <taxon>Sapindaceae</taxon>
        <taxon>Hippocastanoideae</taxon>
        <taxon>Acereae</taxon>
        <taxon>Dipteronia</taxon>
    </lineage>
</organism>
<dbReference type="EMBL" id="JANJYI010000002">
    <property type="protein sequence ID" value="KAK2659182.1"/>
    <property type="molecule type" value="Genomic_DNA"/>
</dbReference>
<protein>
    <recommendedName>
        <fullName evidence="1">Reverse transcriptase domain-containing protein</fullName>
    </recommendedName>
</protein>
<evidence type="ECO:0000259" key="1">
    <source>
        <dbReference type="Pfam" id="PF00078"/>
    </source>
</evidence>
<name>A0AAD9XH13_9ROSI</name>
<accession>A0AAD9XH13</accession>
<evidence type="ECO:0000313" key="3">
    <source>
        <dbReference type="Proteomes" id="UP001280121"/>
    </source>
</evidence>
<dbReference type="PANTHER" id="PTHR46890:SF48">
    <property type="entry name" value="RNA-DIRECTED DNA POLYMERASE"/>
    <property type="match status" value="1"/>
</dbReference>
<proteinExistence type="predicted"/>
<dbReference type="InterPro" id="IPR000477">
    <property type="entry name" value="RT_dom"/>
</dbReference>
<dbReference type="AlphaFoldDB" id="A0AAD9XH13"/>
<dbReference type="InterPro" id="IPR052343">
    <property type="entry name" value="Retrotransposon-Effector_Assoc"/>
</dbReference>
<keyword evidence="3" id="KW-1185">Reference proteome</keyword>
<feature type="domain" description="Reverse transcriptase" evidence="1">
    <location>
        <begin position="13"/>
        <end position="72"/>
    </location>
</feature>